<dbReference type="AlphaFoldDB" id="A0A7T2W1G1"/>
<organism evidence="1 2">
    <name type="scientific">Delftia acidovorans</name>
    <name type="common">Pseudomonas acidovorans</name>
    <name type="synonym">Comamonas acidovorans</name>
    <dbReference type="NCBI Taxonomy" id="80866"/>
    <lineage>
        <taxon>Bacteria</taxon>
        <taxon>Pseudomonadati</taxon>
        <taxon>Pseudomonadota</taxon>
        <taxon>Betaproteobacteria</taxon>
        <taxon>Burkholderiales</taxon>
        <taxon>Comamonadaceae</taxon>
        <taxon>Delftia</taxon>
    </lineage>
</organism>
<dbReference type="RefSeq" id="WP_197956870.1">
    <property type="nucleotide sequence ID" value="NZ_CP065668.1"/>
</dbReference>
<evidence type="ECO:0000313" key="1">
    <source>
        <dbReference type="EMBL" id="QPS10318.1"/>
    </source>
</evidence>
<protein>
    <submittedName>
        <fullName evidence="1">Uncharacterized protein</fullName>
    </submittedName>
</protein>
<evidence type="ECO:0000313" key="2">
    <source>
        <dbReference type="Proteomes" id="UP000594778"/>
    </source>
</evidence>
<reference evidence="1 2" key="1">
    <citation type="submission" date="2020-12" db="EMBL/GenBank/DDBJ databases">
        <title>FDA dAtabase for Regulatory Grade micrObial Sequences (FDA-ARGOS): Supporting development and validation of Infectious Disease Dx tests.</title>
        <authorList>
            <person name="Sproer C."/>
            <person name="Gronow S."/>
            <person name="Severitt S."/>
            <person name="Schroder I."/>
            <person name="Tallon L."/>
            <person name="Sadzewicz L."/>
            <person name="Zhao X."/>
            <person name="Boylan J."/>
            <person name="Ott S."/>
            <person name="Bowen H."/>
            <person name="Vavikolanu K."/>
            <person name="Mehta A."/>
            <person name="Aluvathingal J."/>
            <person name="Nadendla S."/>
            <person name="Lowell S."/>
            <person name="Myers T."/>
            <person name="Yan Y."/>
            <person name="Sichtig H."/>
        </authorList>
    </citation>
    <scope>NUCLEOTIDE SEQUENCE [LARGE SCALE GENOMIC DNA]</scope>
    <source>
        <strain evidence="1 2">FDAARGOS_909</strain>
    </source>
</reference>
<sequence length="67" mass="7112">MQHATTAMRTYRATIIPAHIEAAELEQLADAGLLPTHNLSAPTASAASNLAHLATGRPVLRVERLEA</sequence>
<accession>A0A7T2W1G1</accession>
<dbReference type="EMBL" id="CP065668">
    <property type="protein sequence ID" value="QPS10318.1"/>
    <property type="molecule type" value="Genomic_DNA"/>
</dbReference>
<gene>
    <name evidence="1" type="ORF">I6G66_10105</name>
</gene>
<name>A0A7T2W1G1_DELAC</name>
<dbReference type="Proteomes" id="UP000594778">
    <property type="component" value="Chromosome"/>
</dbReference>
<proteinExistence type="predicted"/>